<evidence type="ECO:0000256" key="2">
    <source>
        <dbReference type="ARBA" id="ARBA00010579"/>
    </source>
</evidence>
<keyword evidence="10" id="KW-0624">Polysaccharide degradation</keyword>
<dbReference type="STRING" id="1392247.A0A3N4KFX6"/>
<evidence type="ECO:0000256" key="7">
    <source>
        <dbReference type="ARBA" id="ARBA00023277"/>
    </source>
</evidence>
<keyword evidence="5 11" id="KW-0732">Signal</keyword>
<feature type="chain" id="PRO_5018262028" evidence="11">
    <location>
        <begin position="26"/>
        <end position="412"/>
    </location>
</feature>
<dbReference type="AlphaFoldDB" id="A0A3N4KFX6"/>
<comment type="subcellular location">
    <subcellularLocation>
        <location evidence="1">Secreted</location>
        <location evidence="1">Cell wall</location>
    </subcellularLocation>
</comment>
<keyword evidence="4" id="KW-0964">Secreted</keyword>
<comment type="similarity">
    <text evidence="2">Belongs to the SUN family.</text>
</comment>
<evidence type="ECO:0000313" key="12">
    <source>
        <dbReference type="EMBL" id="RPB07251.1"/>
    </source>
</evidence>
<feature type="signal peptide" evidence="11">
    <location>
        <begin position="1"/>
        <end position="25"/>
    </location>
</feature>
<evidence type="ECO:0000256" key="1">
    <source>
        <dbReference type="ARBA" id="ARBA00004191"/>
    </source>
</evidence>
<evidence type="ECO:0000256" key="8">
    <source>
        <dbReference type="ARBA" id="ARBA00023295"/>
    </source>
</evidence>
<protein>
    <submittedName>
        <fullName evidence="12">SUN-domain-containing protein</fullName>
    </submittedName>
</protein>
<dbReference type="FunCoup" id="A0A3N4KFX6">
    <property type="interactions" value="45"/>
</dbReference>
<dbReference type="InterPro" id="IPR051526">
    <property type="entry name" value="Beta-Glucosidase_SUN"/>
</dbReference>
<dbReference type="GO" id="GO:0009986">
    <property type="term" value="C:cell surface"/>
    <property type="evidence" value="ECO:0007669"/>
    <property type="project" value="TreeGrafter"/>
</dbReference>
<dbReference type="OrthoDB" id="5339822at2759"/>
<evidence type="ECO:0000256" key="6">
    <source>
        <dbReference type="ARBA" id="ARBA00022801"/>
    </source>
</evidence>
<dbReference type="GO" id="GO:0009277">
    <property type="term" value="C:fungal-type cell wall"/>
    <property type="evidence" value="ECO:0007669"/>
    <property type="project" value="TreeGrafter"/>
</dbReference>
<organism evidence="12 13">
    <name type="scientific">Morchella conica CCBAS932</name>
    <dbReference type="NCBI Taxonomy" id="1392247"/>
    <lineage>
        <taxon>Eukaryota</taxon>
        <taxon>Fungi</taxon>
        <taxon>Dikarya</taxon>
        <taxon>Ascomycota</taxon>
        <taxon>Pezizomycotina</taxon>
        <taxon>Pezizomycetes</taxon>
        <taxon>Pezizales</taxon>
        <taxon>Morchellaceae</taxon>
        <taxon>Morchella</taxon>
    </lineage>
</organism>
<dbReference type="InParanoid" id="A0A3N4KFX6"/>
<keyword evidence="13" id="KW-1185">Reference proteome</keyword>
<dbReference type="Pfam" id="PF03856">
    <property type="entry name" value="SUN"/>
    <property type="match status" value="1"/>
</dbReference>
<evidence type="ECO:0000256" key="5">
    <source>
        <dbReference type="ARBA" id="ARBA00022729"/>
    </source>
</evidence>
<dbReference type="GO" id="GO:0031505">
    <property type="term" value="P:fungal-type cell wall organization"/>
    <property type="evidence" value="ECO:0007669"/>
    <property type="project" value="TreeGrafter"/>
</dbReference>
<reference evidence="12 13" key="1">
    <citation type="journal article" date="2018" name="Nat. Ecol. Evol.">
        <title>Pezizomycetes genomes reveal the molecular basis of ectomycorrhizal truffle lifestyle.</title>
        <authorList>
            <person name="Murat C."/>
            <person name="Payen T."/>
            <person name="Noel B."/>
            <person name="Kuo A."/>
            <person name="Morin E."/>
            <person name="Chen J."/>
            <person name="Kohler A."/>
            <person name="Krizsan K."/>
            <person name="Balestrini R."/>
            <person name="Da Silva C."/>
            <person name="Montanini B."/>
            <person name="Hainaut M."/>
            <person name="Levati E."/>
            <person name="Barry K.W."/>
            <person name="Belfiori B."/>
            <person name="Cichocki N."/>
            <person name="Clum A."/>
            <person name="Dockter R.B."/>
            <person name="Fauchery L."/>
            <person name="Guy J."/>
            <person name="Iotti M."/>
            <person name="Le Tacon F."/>
            <person name="Lindquist E.A."/>
            <person name="Lipzen A."/>
            <person name="Malagnac F."/>
            <person name="Mello A."/>
            <person name="Molinier V."/>
            <person name="Miyauchi S."/>
            <person name="Poulain J."/>
            <person name="Riccioni C."/>
            <person name="Rubini A."/>
            <person name="Sitrit Y."/>
            <person name="Splivallo R."/>
            <person name="Traeger S."/>
            <person name="Wang M."/>
            <person name="Zifcakova L."/>
            <person name="Wipf D."/>
            <person name="Zambonelli A."/>
            <person name="Paolocci F."/>
            <person name="Nowrousian M."/>
            <person name="Ottonello S."/>
            <person name="Baldrian P."/>
            <person name="Spatafora J.W."/>
            <person name="Henrissat B."/>
            <person name="Nagy L.G."/>
            <person name="Aury J.M."/>
            <person name="Wincker P."/>
            <person name="Grigoriev I.V."/>
            <person name="Bonfante P."/>
            <person name="Martin F.M."/>
        </authorList>
    </citation>
    <scope>NUCLEOTIDE SEQUENCE [LARGE SCALE GENOMIC DNA]</scope>
    <source>
        <strain evidence="12 13">CCBAS932</strain>
    </source>
</reference>
<dbReference type="PANTHER" id="PTHR31316">
    <property type="entry name" value="BETA-GLUCOSIDASE-LIKE PROTEIN NCA3, MITOCHONDRIAL-RELATED"/>
    <property type="match status" value="1"/>
</dbReference>
<sequence length="412" mass="42570">MIFSAPAFTALYILASTELLSIAAAQPHGGSQFKHRAVHARGNVGERNVKTETETVTKYVTVTSGSYGAPTPVVVASPSQTGDDHDSHSSVVTSVIIPSVTTSPASTLATSTTAAASASSSVSSGGTYDLDIDVATGKGVDSNPNTGKDFPDGEIDCDVFPSAYGAIPLTWTTLQGWSGIQVNGGNGDAIGKCTEGALCSYACPAGFSKSQWPADQPASGESHGGLLCKGGKLRLTRPAYPQLCQAGESGVTVRNELGKFVAVCRTDYPGSENMVVPLACEAGSEKQLTVPVSDVSYKWQGKPTSAQYYVNKAGVGIKDGCTWGQEGQGRGNWSPMIFGAGEDSGMMWLSISQNQLNSEPLGYNVAIIGGNSVCKYENGVFSTAGGCTTAVKPGQSAYFVLYPLGTSSKAYA</sequence>
<dbReference type="EMBL" id="ML119189">
    <property type="protein sequence ID" value="RPB07251.1"/>
    <property type="molecule type" value="Genomic_DNA"/>
</dbReference>
<keyword evidence="7" id="KW-0119">Carbohydrate metabolism</keyword>
<evidence type="ECO:0000256" key="9">
    <source>
        <dbReference type="ARBA" id="ARBA00023316"/>
    </source>
</evidence>
<gene>
    <name evidence="12" type="ORF">P167DRAFT_579453</name>
</gene>
<name>A0A3N4KFX6_9PEZI</name>
<proteinExistence type="inferred from homology"/>
<dbReference type="GO" id="GO:0000272">
    <property type="term" value="P:polysaccharide catabolic process"/>
    <property type="evidence" value="ECO:0007669"/>
    <property type="project" value="UniProtKB-KW"/>
</dbReference>
<dbReference type="GO" id="GO:0016798">
    <property type="term" value="F:hydrolase activity, acting on glycosyl bonds"/>
    <property type="evidence" value="ECO:0007669"/>
    <property type="project" value="UniProtKB-KW"/>
</dbReference>
<keyword evidence="9" id="KW-0961">Cell wall biogenesis/degradation</keyword>
<dbReference type="InterPro" id="IPR005556">
    <property type="entry name" value="SUN"/>
</dbReference>
<accession>A0A3N4KFX6</accession>
<dbReference type="PANTHER" id="PTHR31316:SF0">
    <property type="entry name" value="SECRETED BETA-GLUCOSIDASE SIM1-RELATED"/>
    <property type="match status" value="1"/>
</dbReference>
<keyword evidence="3" id="KW-0134">Cell wall</keyword>
<keyword evidence="6" id="KW-0378">Hydrolase</keyword>
<evidence type="ECO:0000256" key="10">
    <source>
        <dbReference type="ARBA" id="ARBA00023326"/>
    </source>
</evidence>
<evidence type="ECO:0000256" key="11">
    <source>
        <dbReference type="SAM" id="SignalP"/>
    </source>
</evidence>
<evidence type="ECO:0000256" key="4">
    <source>
        <dbReference type="ARBA" id="ARBA00022525"/>
    </source>
</evidence>
<dbReference type="Proteomes" id="UP000277580">
    <property type="component" value="Unassembled WGS sequence"/>
</dbReference>
<keyword evidence="8" id="KW-0326">Glycosidase</keyword>
<evidence type="ECO:0000313" key="13">
    <source>
        <dbReference type="Proteomes" id="UP000277580"/>
    </source>
</evidence>
<evidence type="ECO:0000256" key="3">
    <source>
        <dbReference type="ARBA" id="ARBA00022512"/>
    </source>
</evidence>